<name>A0A0D9W6G4_9ORYZ</name>
<evidence type="ECO:0000259" key="6">
    <source>
        <dbReference type="PROSITE" id="PS50089"/>
    </source>
</evidence>
<dbReference type="InterPro" id="IPR001841">
    <property type="entry name" value="Znf_RING"/>
</dbReference>
<reference evidence="7 8" key="1">
    <citation type="submission" date="2012-08" db="EMBL/GenBank/DDBJ databases">
        <title>Oryza genome evolution.</title>
        <authorList>
            <person name="Wing R.A."/>
        </authorList>
    </citation>
    <scope>NUCLEOTIDE SEQUENCE</scope>
</reference>
<keyword evidence="8" id="KW-1185">Reference proteome</keyword>
<dbReference type="PANTHER" id="PTHR45969:SF90">
    <property type="entry name" value="OJ991113_30.9 PROTEIN"/>
    <property type="match status" value="1"/>
</dbReference>
<evidence type="ECO:0000256" key="1">
    <source>
        <dbReference type="ARBA" id="ARBA00022723"/>
    </source>
</evidence>
<dbReference type="Pfam" id="PF13639">
    <property type="entry name" value="zf-RING_2"/>
    <property type="match status" value="1"/>
</dbReference>
<dbReference type="GO" id="GO:0008270">
    <property type="term" value="F:zinc ion binding"/>
    <property type="evidence" value="ECO:0007669"/>
    <property type="project" value="UniProtKB-KW"/>
</dbReference>
<dbReference type="PROSITE" id="PS50089">
    <property type="entry name" value="ZF_RING_2"/>
    <property type="match status" value="1"/>
</dbReference>
<keyword evidence="5" id="KW-1133">Transmembrane helix</keyword>
<dbReference type="STRING" id="77586.A0A0D9W6G4"/>
<organism evidence="7 8">
    <name type="scientific">Leersia perrieri</name>
    <dbReference type="NCBI Taxonomy" id="77586"/>
    <lineage>
        <taxon>Eukaryota</taxon>
        <taxon>Viridiplantae</taxon>
        <taxon>Streptophyta</taxon>
        <taxon>Embryophyta</taxon>
        <taxon>Tracheophyta</taxon>
        <taxon>Spermatophyta</taxon>
        <taxon>Magnoliopsida</taxon>
        <taxon>Liliopsida</taxon>
        <taxon>Poales</taxon>
        <taxon>Poaceae</taxon>
        <taxon>BOP clade</taxon>
        <taxon>Oryzoideae</taxon>
        <taxon>Oryzeae</taxon>
        <taxon>Oryzinae</taxon>
        <taxon>Leersia</taxon>
    </lineage>
</organism>
<dbReference type="SMART" id="SM00184">
    <property type="entry name" value="RING"/>
    <property type="match status" value="1"/>
</dbReference>
<dbReference type="GO" id="GO:0016567">
    <property type="term" value="P:protein ubiquitination"/>
    <property type="evidence" value="ECO:0007669"/>
    <property type="project" value="TreeGrafter"/>
</dbReference>
<evidence type="ECO:0000256" key="4">
    <source>
        <dbReference type="PROSITE-ProRule" id="PRU00175"/>
    </source>
</evidence>
<dbReference type="GO" id="GO:0061630">
    <property type="term" value="F:ubiquitin protein ligase activity"/>
    <property type="evidence" value="ECO:0007669"/>
    <property type="project" value="TreeGrafter"/>
</dbReference>
<accession>A0A0D9W6G4</accession>
<dbReference type="Gene3D" id="3.30.40.10">
    <property type="entry name" value="Zinc/RING finger domain, C3HC4 (zinc finger)"/>
    <property type="match status" value="1"/>
</dbReference>
<proteinExistence type="predicted"/>
<evidence type="ECO:0000256" key="5">
    <source>
        <dbReference type="SAM" id="Phobius"/>
    </source>
</evidence>
<dbReference type="HOGENOM" id="CLU_125668_0_0_1"/>
<keyword evidence="5" id="KW-0812">Transmembrane</keyword>
<keyword evidence="5" id="KW-0472">Membrane</keyword>
<dbReference type="Proteomes" id="UP000032180">
    <property type="component" value="Chromosome 4"/>
</dbReference>
<dbReference type="SUPFAM" id="SSF57850">
    <property type="entry name" value="RING/U-box"/>
    <property type="match status" value="1"/>
</dbReference>
<dbReference type="AlphaFoldDB" id="A0A0D9W6G4"/>
<keyword evidence="3" id="KW-0862">Zinc</keyword>
<sequence>MDEVLFTWMMDNSDASLVPVVVSSGVAGALVLGGVIAVNEFGPALRRNLAVWMLGGVAKLDRDMGVDCPMCLDGMVAGDVVRKLSCGHVFHKACEISIDRWLRENNLSCPICRERARSVRVLLPWRLLRGGGGAAPNAAAAVELG</sequence>
<dbReference type="EnsemblPlants" id="LPERR04G13440.1">
    <property type="protein sequence ID" value="LPERR04G13440.1"/>
    <property type="gene ID" value="LPERR04G13440"/>
</dbReference>
<dbReference type="Gramene" id="LPERR04G13440.1">
    <property type="protein sequence ID" value="LPERR04G13440.1"/>
    <property type="gene ID" value="LPERR04G13440"/>
</dbReference>
<evidence type="ECO:0000256" key="3">
    <source>
        <dbReference type="ARBA" id="ARBA00022833"/>
    </source>
</evidence>
<dbReference type="CDD" id="cd16448">
    <property type="entry name" value="RING-H2"/>
    <property type="match status" value="1"/>
</dbReference>
<feature type="domain" description="RING-type" evidence="6">
    <location>
        <begin position="68"/>
        <end position="113"/>
    </location>
</feature>
<keyword evidence="1" id="KW-0479">Metal-binding</keyword>
<reference evidence="7" key="3">
    <citation type="submission" date="2015-04" db="UniProtKB">
        <authorList>
            <consortium name="EnsemblPlants"/>
        </authorList>
    </citation>
    <scope>IDENTIFICATION</scope>
</reference>
<evidence type="ECO:0000313" key="7">
    <source>
        <dbReference type="EnsemblPlants" id="LPERR04G13440.1"/>
    </source>
</evidence>
<dbReference type="eggNOG" id="KOG0800">
    <property type="taxonomic scope" value="Eukaryota"/>
</dbReference>
<protein>
    <recommendedName>
        <fullName evidence="6">RING-type domain-containing protein</fullName>
    </recommendedName>
</protein>
<reference evidence="8" key="2">
    <citation type="submission" date="2013-12" db="EMBL/GenBank/DDBJ databases">
        <authorList>
            <person name="Yu Y."/>
            <person name="Lee S."/>
            <person name="de Baynast K."/>
            <person name="Wissotski M."/>
            <person name="Liu L."/>
            <person name="Talag J."/>
            <person name="Goicoechea J."/>
            <person name="Angelova A."/>
            <person name="Jetty R."/>
            <person name="Kudrna D."/>
            <person name="Golser W."/>
            <person name="Rivera L."/>
            <person name="Zhang J."/>
            <person name="Wing R."/>
        </authorList>
    </citation>
    <scope>NUCLEOTIDE SEQUENCE</scope>
</reference>
<feature type="transmembrane region" description="Helical" evidence="5">
    <location>
        <begin position="20"/>
        <end position="38"/>
    </location>
</feature>
<evidence type="ECO:0000256" key="2">
    <source>
        <dbReference type="ARBA" id="ARBA00022771"/>
    </source>
</evidence>
<evidence type="ECO:0000313" key="8">
    <source>
        <dbReference type="Proteomes" id="UP000032180"/>
    </source>
</evidence>
<keyword evidence="2 4" id="KW-0863">Zinc-finger</keyword>
<dbReference type="PANTHER" id="PTHR45969">
    <property type="entry name" value="RING ZINC FINGER PROTEIN-RELATED"/>
    <property type="match status" value="1"/>
</dbReference>
<dbReference type="InterPro" id="IPR013083">
    <property type="entry name" value="Znf_RING/FYVE/PHD"/>
</dbReference>